<keyword evidence="3" id="KW-1185">Reference proteome</keyword>
<gene>
    <name evidence="1" type="ORF">PCANC_05498</name>
    <name evidence="2" type="ORF">PCASD_08445</name>
</gene>
<organism evidence="1 3">
    <name type="scientific">Puccinia coronata f. sp. avenae</name>
    <dbReference type="NCBI Taxonomy" id="200324"/>
    <lineage>
        <taxon>Eukaryota</taxon>
        <taxon>Fungi</taxon>
        <taxon>Dikarya</taxon>
        <taxon>Basidiomycota</taxon>
        <taxon>Pucciniomycotina</taxon>
        <taxon>Pucciniomycetes</taxon>
        <taxon>Pucciniales</taxon>
        <taxon>Pucciniaceae</taxon>
        <taxon>Puccinia</taxon>
    </lineage>
</organism>
<name>A0A2N5T6K5_9BASI</name>
<comment type="caution">
    <text evidence="1">The sequence shown here is derived from an EMBL/GenBank/DDBJ whole genome shotgun (WGS) entry which is preliminary data.</text>
</comment>
<proteinExistence type="predicted"/>
<evidence type="ECO:0000313" key="2">
    <source>
        <dbReference type="EMBL" id="PLW39018.1"/>
    </source>
</evidence>
<dbReference type="AlphaFoldDB" id="A0A2N5T6K5"/>
<sequence>MKKQAPWQVERPPKAASCFPLKYMRDWVKLGSQADRKNADFGHESAATRGRLAVFKVESKLGFPPKQGGSVRLRFSYRQKATPNVGLEPTTIRYRRIRAWDDRGTL</sequence>
<evidence type="ECO:0000313" key="3">
    <source>
        <dbReference type="Proteomes" id="UP000235388"/>
    </source>
</evidence>
<evidence type="ECO:0000313" key="1">
    <source>
        <dbReference type="EMBL" id="PLW21137.1"/>
    </source>
</evidence>
<dbReference type="EMBL" id="PGCJ01000787">
    <property type="protein sequence ID" value="PLW21137.1"/>
    <property type="molecule type" value="Genomic_DNA"/>
</dbReference>
<reference evidence="3 4" key="1">
    <citation type="submission" date="2017-11" db="EMBL/GenBank/DDBJ databases">
        <title>De novo assembly and phasing of dikaryotic genomes from two isolates of Puccinia coronata f. sp. avenae, the causal agent of oat crown rust.</title>
        <authorList>
            <person name="Miller M.E."/>
            <person name="Zhang Y."/>
            <person name="Omidvar V."/>
            <person name="Sperschneider J."/>
            <person name="Schwessinger B."/>
            <person name="Raley C."/>
            <person name="Palmer J.M."/>
            <person name="Garnica D."/>
            <person name="Upadhyaya N."/>
            <person name="Rathjen J."/>
            <person name="Taylor J.M."/>
            <person name="Park R.F."/>
            <person name="Dodds P.N."/>
            <person name="Hirsch C.D."/>
            <person name="Kianian S.F."/>
            <person name="Figueroa M."/>
        </authorList>
    </citation>
    <scope>NUCLEOTIDE SEQUENCE [LARGE SCALE GENOMIC DNA]</scope>
    <source>
        <strain evidence="1">12NC29</strain>
        <strain evidence="2">12SD80</strain>
    </source>
</reference>
<dbReference type="Proteomes" id="UP000235392">
    <property type="component" value="Unassembled WGS sequence"/>
</dbReference>
<evidence type="ECO:0000313" key="4">
    <source>
        <dbReference type="Proteomes" id="UP000235392"/>
    </source>
</evidence>
<dbReference type="Proteomes" id="UP000235388">
    <property type="component" value="Unassembled WGS sequence"/>
</dbReference>
<protein>
    <submittedName>
        <fullName evidence="1">Uncharacterized protein</fullName>
    </submittedName>
</protein>
<accession>A0A2N5T6K5</accession>
<dbReference type="EMBL" id="PGCI01000120">
    <property type="protein sequence ID" value="PLW39018.1"/>
    <property type="molecule type" value="Genomic_DNA"/>
</dbReference>